<proteinExistence type="predicted"/>
<dbReference type="PANTHER" id="PTHR33886:SF11">
    <property type="entry name" value="WALL GLYCOSYL HYDROLASE YTER, PUTATIVE (AFU_ORTHOLOGUE AFUA_2G14630)-RELATED"/>
    <property type="match status" value="1"/>
</dbReference>
<dbReference type="InterPro" id="IPR008928">
    <property type="entry name" value="6-hairpin_glycosidase_sf"/>
</dbReference>
<dbReference type="InterPro" id="IPR010905">
    <property type="entry name" value="Glyco_hydro_88"/>
</dbReference>
<keyword evidence="2" id="KW-0732">Signal</keyword>
<keyword evidence="4" id="KW-1185">Reference proteome</keyword>
<dbReference type="InterPro" id="IPR052043">
    <property type="entry name" value="PolySaccharide_Degr_Enz"/>
</dbReference>
<organism evidence="3 4">
    <name type="scientific">Aspergillus leporis</name>
    <dbReference type="NCBI Taxonomy" id="41062"/>
    <lineage>
        <taxon>Eukaryota</taxon>
        <taxon>Fungi</taxon>
        <taxon>Dikarya</taxon>
        <taxon>Ascomycota</taxon>
        <taxon>Pezizomycotina</taxon>
        <taxon>Eurotiomycetes</taxon>
        <taxon>Eurotiomycetidae</taxon>
        <taxon>Eurotiales</taxon>
        <taxon>Aspergillaceae</taxon>
        <taxon>Aspergillus</taxon>
        <taxon>Aspergillus subgen. Circumdati</taxon>
    </lineage>
</organism>
<dbReference type="GO" id="GO:0016798">
    <property type="term" value="F:hydrolase activity, acting on glycosyl bonds"/>
    <property type="evidence" value="ECO:0007669"/>
    <property type="project" value="UniProtKB-KW"/>
</dbReference>
<keyword evidence="1" id="KW-0378">Hydrolase</keyword>
<evidence type="ECO:0000256" key="1">
    <source>
        <dbReference type="ARBA" id="ARBA00022801"/>
    </source>
</evidence>
<protein>
    <submittedName>
        <fullName evidence="3">Six-hairpin glycosidase-like protein</fullName>
    </submittedName>
</protein>
<name>A0A5N5WRM4_9EURO</name>
<dbReference type="Proteomes" id="UP000326565">
    <property type="component" value="Unassembled WGS sequence"/>
</dbReference>
<dbReference type="Gene3D" id="1.50.10.10">
    <property type="match status" value="1"/>
</dbReference>
<feature type="chain" id="PRO_5024871878" evidence="2">
    <location>
        <begin position="25"/>
        <end position="420"/>
    </location>
</feature>
<reference evidence="3 4" key="1">
    <citation type="submission" date="2019-04" db="EMBL/GenBank/DDBJ databases">
        <title>Friends and foes A comparative genomics study of 23 Aspergillus species from section Flavi.</title>
        <authorList>
            <consortium name="DOE Joint Genome Institute"/>
            <person name="Kjaerbolling I."/>
            <person name="Vesth T."/>
            <person name="Frisvad J.C."/>
            <person name="Nybo J.L."/>
            <person name="Theobald S."/>
            <person name="Kildgaard S."/>
            <person name="Isbrandt T."/>
            <person name="Kuo A."/>
            <person name="Sato A."/>
            <person name="Lyhne E.K."/>
            <person name="Kogle M.E."/>
            <person name="Wiebenga A."/>
            <person name="Kun R.S."/>
            <person name="Lubbers R.J."/>
            <person name="Makela M.R."/>
            <person name="Barry K."/>
            <person name="Chovatia M."/>
            <person name="Clum A."/>
            <person name="Daum C."/>
            <person name="Haridas S."/>
            <person name="He G."/>
            <person name="LaButti K."/>
            <person name="Lipzen A."/>
            <person name="Mondo S."/>
            <person name="Riley R."/>
            <person name="Salamov A."/>
            <person name="Simmons B.A."/>
            <person name="Magnuson J.K."/>
            <person name="Henrissat B."/>
            <person name="Mortensen U.H."/>
            <person name="Larsen T.O."/>
            <person name="Devries R.P."/>
            <person name="Grigoriev I.V."/>
            <person name="Machida M."/>
            <person name="Baker S.E."/>
            <person name="Andersen M.R."/>
        </authorList>
    </citation>
    <scope>NUCLEOTIDE SEQUENCE [LARGE SCALE GENOMIC DNA]</scope>
    <source>
        <strain evidence="3 4">CBS 151.66</strain>
    </source>
</reference>
<dbReference type="GO" id="GO:0005975">
    <property type="term" value="P:carbohydrate metabolic process"/>
    <property type="evidence" value="ECO:0007669"/>
    <property type="project" value="InterPro"/>
</dbReference>
<evidence type="ECO:0000313" key="3">
    <source>
        <dbReference type="EMBL" id="KAB8070989.1"/>
    </source>
</evidence>
<accession>A0A5N5WRM4</accession>
<dbReference type="InterPro" id="IPR012341">
    <property type="entry name" value="6hp_glycosidase-like_sf"/>
</dbReference>
<dbReference type="PANTHER" id="PTHR33886">
    <property type="entry name" value="UNSATURATED RHAMNOGALACTURONAN HYDROLASE (EUROFUNG)"/>
    <property type="match status" value="1"/>
</dbReference>
<dbReference type="SUPFAM" id="SSF48208">
    <property type="entry name" value="Six-hairpin glycosidases"/>
    <property type="match status" value="1"/>
</dbReference>
<keyword evidence="3" id="KW-0326">Glycosidase</keyword>
<dbReference type="AlphaFoldDB" id="A0A5N5WRM4"/>
<dbReference type="OrthoDB" id="540611at2759"/>
<evidence type="ECO:0000313" key="4">
    <source>
        <dbReference type="Proteomes" id="UP000326565"/>
    </source>
</evidence>
<feature type="signal peptide" evidence="2">
    <location>
        <begin position="1"/>
        <end position="24"/>
    </location>
</feature>
<dbReference type="Pfam" id="PF07470">
    <property type="entry name" value="Glyco_hydro_88"/>
    <property type="match status" value="1"/>
</dbReference>
<gene>
    <name evidence="3" type="ORF">BDV29DRAFT_197671</name>
</gene>
<evidence type="ECO:0000256" key="2">
    <source>
        <dbReference type="SAM" id="SignalP"/>
    </source>
</evidence>
<sequence>MAGFKVTILSSLLVHHFLPSYGVAGPSPSSCNEDARPYSVRMADSVISRGQAIVPLGTSPEASTFLQVGVFQNAILRVKNYYGSPAMICAQADWDEYLAESTQSVTPWLLDPVQDTQYPLDRFSDANALLYQYEITGNETYKEVLDALRQSIDLQPRNVYGGYWYFKYPNWSYLDGMYSLIPFYATYTTKISPTNRTAAAKDLIYQLDLLWSHCSQNSTGLLVHGYDASKTTVWANPVTGASPIVWIRSLGWYAMALVDILEISRPQGILSREQWNHIHQRFVALSNAIMAAADPDTGCWWQVMTDPGREGNYIESSGSAMFTYALYKGARLGYLNHRGSNVRPTAIASKCYCHLVQDFVVDNMDGTLGYNGTVSVCSLNSTATYEYYIHQPLLYNSVHGSASFVLASLEHEMAANVSRH</sequence>
<dbReference type="EMBL" id="ML732285">
    <property type="protein sequence ID" value="KAB8070989.1"/>
    <property type="molecule type" value="Genomic_DNA"/>
</dbReference>